<accession>A0A1E7F9K5</accession>
<dbReference type="SUPFAM" id="SSF54534">
    <property type="entry name" value="FKBP-like"/>
    <property type="match status" value="1"/>
</dbReference>
<dbReference type="EC" id="5.2.1.8" evidence="2 5"/>
<dbReference type="InterPro" id="IPR046357">
    <property type="entry name" value="PPIase_dom_sf"/>
</dbReference>
<dbReference type="PROSITE" id="PS50059">
    <property type="entry name" value="FKBP_PPIASE"/>
    <property type="match status" value="1"/>
</dbReference>
<dbReference type="FunFam" id="3.10.50.40:FF:000006">
    <property type="entry name" value="Peptidyl-prolyl cis-trans isomerase"/>
    <property type="match status" value="1"/>
</dbReference>
<comment type="catalytic activity">
    <reaction evidence="1 5">
        <text>[protein]-peptidylproline (omega=180) = [protein]-peptidylproline (omega=0)</text>
        <dbReference type="Rhea" id="RHEA:16237"/>
        <dbReference type="Rhea" id="RHEA-COMP:10747"/>
        <dbReference type="Rhea" id="RHEA-COMP:10748"/>
        <dbReference type="ChEBI" id="CHEBI:83833"/>
        <dbReference type="ChEBI" id="CHEBI:83834"/>
        <dbReference type="EC" id="5.2.1.8"/>
    </reaction>
</comment>
<keyword evidence="8" id="KW-1185">Reference proteome</keyword>
<evidence type="ECO:0000313" key="7">
    <source>
        <dbReference type="EMBL" id="OEU14848.1"/>
    </source>
</evidence>
<evidence type="ECO:0000256" key="5">
    <source>
        <dbReference type="PROSITE-ProRule" id="PRU00277"/>
    </source>
</evidence>
<dbReference type="PANTHER" id="PTHR43811">
    <property type="entry name" value="FKBP-TYPE PEPTIDYL-PROLYL CIS-TRANS ISOMERASE FKPA"/>
    <property type="match status" value="1"/>
</dbReference>
<dbReference type="Gene3D" id="3.10.50.40">
    <property type="match status" value="1"/>
</dbReference>
<feature type="domain" description="PPIase FKBP-type" evidence="6">
    <location>
        <begin position="1"/>
        <end position="86"/>
    </location>
</feature>
<reference evidence="7 8" key="1">
    <citation type="submission" date="2016-09" db="EMBL/GenBank/DDBJ databases">
        <title>Extensive genetic diversity and differential bi-allelic expression allows diatom success in the polar Southern Ocean.</title>
        <authorList>
            <consortium name="DOE Joint Genome Institute"/>
            <person name="Mock T."/>
            <person name="Otillar R.P."/>
            <person name="Strauss J."/>
            <person name="Dupont C."/>
            <person name="Frickenhaus S."/>
            <person name="Maumus F."/>
            <person name="Mcmullan M."/>
            <person name="Sanges R."/>
            <person name="Schmutz J."/>
            <person name="Toseland A."/>
            <person name="Valas R."/>
            <person name="Veluchamy A."/>
            <person name="Ward B.J."/>
            <person name="Allen A."/>
            <person name="Barry K."/>
            <person name="Falciatore A."/>
            <person name="Ferrante M."/>
            <person name="Fortunato A.E."/>
            <person name="Gloeckner G."/>
            <person name="Gruber A."/>
            <person name="Hipkin R."/>
            <person name="Janech M."/>
            <person name="Kroth P."/>
            <person name="Leese F."/>
            <person name="Lindquist E."/>
            <person name="Lyon B.R."/>
            <person name="Martin J."/>
            <person name="Mayer C."/>
            <person name="Parker M."/>
            <person name="Quesneville H."/>
            <person name="Raymond J."/>
            <person name="Uhlig C."/>
            <person name="Valentin K.U."/>
            <person name="Worden A.Z."/>
            <person name="Armbrust E.V."/>
            <person name="Bowler C."/>
            <person name="Green B."/>
            <person name="Moulton V."/>
            <person name="Van Oosterhout C."/>
            <person name="Grigoriev I."/>
        </authorList>
    </citation>
    <scope>NUCLEOTIDE SEQUENCE [LARGE SCALE GENOMIC DNA]</scope>
    <source>
        <strain evidence="7 8">CCMP1102</strain>
    </source>
</reference>
<name>A0A1E7F9K5_9STRA</name>
<dbReference type="InParanoid" id="A0A1E7F9K5"/>
<organism evidence="7 8">
    <name type="scientific">Fragilariopsis cylindrus CCMP1102</name>
    <dbReference type="NCBI Taxonomy" id="635003"/>
    <lineage>
        <taxon>Eukaryota</taxon>
        <taxon>Sar</taxon>
        <taxon>Stramenopiles</taxon>
        <taxon>Ochrophyta</taxon>
        <taxon>Bacillariophyta</taxon>
        <taxon>Bacillariophyceae</taxon>
        <taxon>Bacillariophycidae</taxon>
        <taxon>Bacillariales</taxon>
        <taxon>Bacillariaceae</taxon>
        <taxon>Fragilariopsis</taxon>
    </lineage>
</organism>
<dbReference type="Proteomes" id="UP000095751">
    <property type="component" value="Unassembled WGS sequence"/>
</dbReference>
<dbReference type="PANTHER" id="PTHR43811:SF19">
    <property type="entry name" value="39 KDA FK506-BINDING NUCLEAR PROTEIN"/>
    <property type="match status" value="1"/>
</dbReference>
<dbReference type="GO" id="GO:0003755">
    <property type="term" value="F:peptidyl-prolyl cis-trans isomerase activity"/>
    <property type="evidence" value="ECO:0007669"/>
    <property type="project" value="UniProtKB-KW"/>
</dbReference>
<protein>
    <recommendedName>
        <fullName evidence="2 5">peptidylprolyl isomerase</fullName>
        <ecNumber evidence="2 5">5.2.1.8</ecNumber>
    </recommendedName>
</protein>
<evidence type="ECO:0000259" key="6">
    <source>
        <dbReference type="PROSITE" id="PS50059"/>
    </source>
</evidence>
<feature type="non-terminal residue" evidence="7">
    <location>
        <position position="1"/>
    </location>
</feature>
<gene>
    <name evidence="7" type="ORF">FRACYDRAFT_155131</name>
</gene>
<dbReference type="KEGG" id="fcy:FRACYDRAFT_155131"/>
<dbReference type="Pfam" id="PF00254">
    <property type="entry name" value="FKBP_C"/>
    <property type="match status" value="1"/>
</dbReference>
<dbReference type="InterPro" id="IPR001179">
    <property type="entry name" value="PPIase_FKBP_dom"/>
</dbReference>
<evidence type="ECO:0000313" key="8">
    <source>
        <dbReference type="Proteomes" id="UP000095751"/>
    </source>
</evidence>
<dbReference type="EMBL" id="KV784360">
    <property type="protein sequence ID" value="OEU14848.1"/>
    <property type="molecule type" value="Genomic_DNA"/>
</dbReference>
<evidence type="ECO:0000256" key="2">
    <source>
        <dbReference type="ARBA" id="ARBA00013194"/>
    </source>
</evidence>
<evidence type="ECO:0000256" key="3">
    <source>
        <dbReference type="ARBA" id="ARBA00023110"/>
    </source>
</evidence>
<evidence type="ECO:0000256" key="1">
    <source>
        <dbReference type="ARBA" id="ARBA00000971"/>
    </source>
</evidence>
<keyword evidence="4 5" id="KW-0413">Isomerase</keyword>
<sequence>GDTVTVAYKGTLNSNGYLFDSAKNFTFVLGAGDVIKGWDQGIQNMKVGHKRKLIVPSQLGYGKRGCKPDIPPNSILNFIITLKKIE</sequence>
<evidence type="ECO:0000256" key="4">
    <source>
        <dbReference type="ARBA" id="ARBA00023235"/>
    </source>
</evidence>
<dbReference type="OrthoDB" id="1902587at2759"/>
<keyword evidence="3 5" id="KW-0697">Rotamase</keyword>
<proteinExistence type="predicted"/>
<feature type="non-terminal residue" evidence="7">
    <location>
        <position position="86"/>
    </location>
</feature>
<dbReference type="AlphaFoldDB" id="A0A1E7F9K5"/>